<name>A0A7C9NCX7_9RHOB</name>
<dbReference type="PANTHER" id="PTHR36057:SF1">
    <property type="entry name" value="LIPOPROTEIN LIPID ATTACHMENT SITE-LIKE PROTEIN, PUTATIVE (DUF1223)-RELATED"/>
    <property type="match status" value="1"/>
</dbReference>
<sequence>MRRLLIALSALWLTAAAPAMAERLVVVELFTSQGCSSCPPADAILGELADRDDVIALALHVDYWDYIGWKDEFASPAFTKRQRSYARVAGARSVYTPQMIVDGAEHIVGTKPMKLMEAIKAHQDRSTPVTVTMTRNGDRVRILAKSSARLPEGATIRVATFTPRATVDIKRGENAGRRLTYHNVVRNLVDVGTWDGSSDFRGSIQSPAGVPFVVLIQEGHHGPMLAADILR</sequence>
<protein>
    <submittedName>
        <fullName evidence="2">DUF1223 domain-containing protein</fullName>
    </submittedName>
</protein>
<evidence type="ECO:0000313" key="3">
    <source>
        <dbReference type="Proteomes" id="UP000480350"/>
    </source>
</evidence>
<dbReference type="PANTHER" id="PTHR36057">
    <property type="match status" value="1"/>
</dbReference>
<keyword evidence="3" id="KW-1185">Reference proteome</keyword>
<keyword evidence="1" id="KW-0732">Signal</keyword>
<dbReference type="EMBL" id="WUPT01000001">
    <property type="protein sequence ID" value="MXQ07019.1"/>
    <property type="molecule type" value="Genomic_DNA"/>
</dbReference>
<dbReference type="RefSeq" id="WP_160762925.1">
    <property type="nucleotide sequence ID" value="NZ_WUPT01000001.1"/>
</dbReference>
<dbReference type="AlphaFoldDB" id="A0A7C9NCX7"/>
<dbReference type="InterPro" id="IPR010634">
    <property type="entry name" value="DUF1223"/>
</dbReference>
<gene>
    <name evidence="2" type="ORF">GQ651_04075</name>
</gene>
<reference evidence="2 3" key="1">
    <citation type="submission" date="2019-12" db="EMBL/GenBank/DDBJ databases">
        <authorList>
            <person name="Lee S.D."/>
        </authorList>
    </citation>
    <scope>NUCLEOTIDE SEQUENCE [LARGE SCALE GENOMIC DNA]</scope>
    <source>
        <strain evidence="2 3">GH1-50</strain>
    </source>
</reference>
<dbReference type="Proteomes" id="UP000480350">
    <property type="component" value="Unassembled WGS sequence"/>
</dbReference>
<dbReference type="Pfam" id="PF06764">
    <property type="entry name" value="DUF1223"/>
    <property type="match status" value="1"/>
</dbReference>
<comment type="caution">
    <text evidence="2">The sequence shown here is derived from an EMBL/GenBank/DDBJ whole genome shotgun (WGS) entry which is preliminary data.</text>
</comment>
<evidence type="ECO:0000313" key="2">
    <source>
        <dbReference type="EMBL" id="MXQ07019.1"/>
    </source>
</evidence>
<reference evidence="2 3" key="2">
    <citation type="submission" date="2020-03" db="EMBL/GenBank/DDBJ databases">
        <title>Kangsaoukella pontilimi gen. nov., sp. nov., a new member of the family Rhodobacteraceae isolated from a tidal mudflat.</title>
        <authorList>
            <person name="Kim I.S."/>
        </authorList>
    </citation>
    <scope>NUCLEOTIDE SEQUENCE [LARGE SCALE GENOMIC DNA]</scope>
    <source>
        <strain evidence="2 3">GH1-50</strain>
    </source>
</reference>
<accession>A0A7C9NCX7</accession>
<feature type="signal peptide" evidence="1">
    <location>
        <begin position="1"/>
        <end position="21"/>
    </location>
</feature>
<dbReference type="SUPFAM" id="SSF52833">
    <property type="entry name" value="Thioredoxin-like"/>
    <property type="match status" value="1"/>
</dbReference>
<evidence type="ECO:0000256" key="1">
    <source>
        <dbReference type="SAM" id="SignalP"/>
    </source>
</evidence>
<feature type="chain" id="PRO_5029010439" evidence="1">
    <location>
        <begin position="22"/>
        <end position="231"/>
    </location>
</feature>
<organism evidence="2 3">
    <name type="scientific">Kangsaoukella pontilimi</name>
    <dbReference type="NCBI Taxonomy" id="2691042"/>
    <lineage>
        <taxon>Bacteria</taxon>
        <taxon>Pseudomonadati</taxon>
        <taxon>Pseudomonadota</taxon>
        <taxon>Alphaproteobacteria</taxon>
        <taxon>Rhodobacterales</taxon>
        <taxon>Paracoccaceae</taxon>
        <taxon>Kangsaoukella</taxon>
    </lineage>
</organism>
<dbReference type="InterPro" id="IPR036249">
    <property type="entry name" value="Thioredoxin-like_sf"/>
</dbReference>
<proteinExistence type="predicted"/>